<keyword evidence="7" id="KW-1133">Transmembrane helix</keyword>
<keyword evidence="6" id="KW-0067">ATP-binding</keyword>
<dbReference type="GO" id="GO:0004674">
    <property type="term" value="F:protein serine/threonine kinase activity"/>
    <property type="evidence" value="ECO:0007669"/>
    <property type="project" value="UniProtKB-KW"/>
</dbReference>
<dbReference type="Gene3D" id="3.30.200.20">
    <property type="entry name" value="Phosphorylase Kinase, domain 1"/>
    <property type="match status" value="1"/>
</dbReference>
<dbReference type="InterPro" id="IPR008271">
    <property type="entry name" value="Ser/Thr_kinase_AS"/>
</dbReference>
<feature type="transmembrane region" description="Helical" evidence="7">
    <location>
        <begin position="403"/>
        <end position="431"/>
    </location>
</feature>
<reference evidence="9" key="1">
    <citation type="submission" date="2024-05" db="EMBL/GenBank/DDBJ databases">
        <title>Planctomycetes of the genus Singulisphaera possess chitinolytic capabilities.</title>
        <authorList>
            <person name="Ivanova A."/>
        </authorList>
    </citation>
    <scope>NUCLEOTIDE SEQUENCE</scope>
    <source>
        <strain evidence="9">Ch08T</strain>
    </source>
</reference>
<keyword evidence="7" id="KW-0812">Transmembrane</keyword>
<dbReference type="AlphaFoldDB" id="A0AAU7C6U7"/>
<feature type="transmembrane region" description="Helical" evidence="7">
    <location>
        <begin position="512"/>
        <end position="534"/>
    </location>
</feature>
<dbReference type="InterPro" id="IPR011009">
    <property type="entry name" value="Kinase-like_dom_sf"/>
</dbReference>
<dbReference type="GO" id="GO:0005524">
    <property type="term" value="F:ATP binding"/>
    <property type="evidence" value="ECO:0007669"/>
    <property type="project" value="UniProtKB-KW"/>
</dbReference>
<evidence type="ECO:0000313" key="9">
    <source>
        <dbReference type="EMBL" id="XBH00929.1"/>
    </source>
</evidence>
<dbReference type="EMBL" id="CP155447">
    <property type="protein sequence ID" value="XBH00929.1"/>
    <property type="molecule type" value="Genomic_DNA"/>
</dbReference>
<evidence type="ECO:0000256" key="7">
    <source>
        <dbReference type="SAM" id="Phobius"/>
    </source>
</evidence>
<dbReference type="Pfam" id="PF00069">
    <property type="entry name" value="Pkinase"/>
    <property type="match status" value="1"/>
</dbReference>
<dbReference type="SMART" id="SM00220">
    <property type="entry name" value="S_TKc"/>
    <property type="match status" value="1"/>
</dbReference>
<protein>
    <recommendedName>
        <fullName evidence="1">non-specific serine/threonine protein kinase</fullName>
        <ecNumber evidence="1">2.7.11.1</ecNumber>
    </recommendedName>
</protein>
<dbReference type="SUPFAM" id="SSF56112">
    <property type="entry name" value="Protein kinase-like (PK-like)"/>
    <property type="match status" value="1"/>
</dbReference>
<keyword evidence="5 9" id="KW-0418">Kinase</keyword>
<dbReference type="FunFam" id="1.10.510.10:FF:000021">
    <property type="entry name" value="Serine/threonine protein kinase"/>
    <property type="match status" value="1"/>
</dbReference>
<dbReference type="PROSITE" id="PS50011">
    <property type="entry name" value="PROTEIN_KINASE_DOM"/>
    <property type="match status" value="1"/>
</dbReference>
<evidence type="ECO:0000256" key="6">
    <source>
        <dbReference type="ARBA" id="ARBA00022840"/>
    </source>
</evidence>
<keyword evidence="3 9" id="KW-0808">Transferase</keyword>
<keyword evidence="4" id="KW-0547">Nucleotide-binding</keyword>
<dbReference type="RefSeq" id="WP_406693611.1">
    <property type="nucleotide sequence ID" value="NZ_CP155447.1"/>
</dbReference>
<feature type="transmembrane region" description="Helical" evidence="7">
    <location>
        <begin position="468"/>
        <end position="491"/>
    </location>
</feature>
<dbReference type="CDD" id="cd14014">
    <property type="entry name" value="STKc_PknB_like"/>
    <property type="match status" value="1"/>
</dbReference>
<evidence type="ECO:0000256" key="3">
    <source>
        <dbReference type="ARBA" id="ARBA00022679"/>
    </source>
</evidence>
<evidence type="ECO:0000256" key="2">
    <source>
        <dbReference type="ARBA" id="ARBA00022527"/>
    </source>
</evidence>
<feature type="transmembrane region" description="Helical" evidence="7">
    <location>
        <begin position="443"/>
        <end position="462"/>
    </location>
</feature>
<evidence type="ECO:0000259" key="8">
    <source>
        <dbReference type="PROSITE" id="PS50011"/>
    </source>
</evidence>
<accession>A0AAU7C6U7</accession>
<sequence length="544" mass="59183">MSHNELPPSLSMDVEAEADGEVDADVARVLEPFLAALEAGRQVDPARLLAENAAIADRLRACLDVLQIALGDADSPPASGGTCTPPFSDAEWDESLGSLLFERNRLGSRLGDYELLGEIARGGMGVVYRARQRSLHRLVALKTIDSGAWGSAKNLQRFRIEAETMALLDHPHIVPIYEVGEFEETCYFSMRLLDGGSLAEHLTRYAADPRAAAILMAQVARAVHYAHQRGILHRDLKPSNILLDSEGRPQIADFGLAKRFGVEADVTISGMVIGTPAYMAPEQAEGHRAEVTVASDVYGLGAVFYAMFTEKPPIQGESLSEILLRLREQLPVPPRRLNQRVDRALEAICLKCLEKEPRRRYGSAEAFADDLERYLDGQPIQARQYGLFQAVLFRARSPQQIRLAGLFAVGLGLAMLARASSGFALLGFGLITVENPRQLMFHLARCIVGFGMPLIGIGLSALRNKAWSLWAGLLLSMSTLFLLSGHLLGILPIDTGGLNDNASPSLRFGADALLIILSLMLLSSFLLALLAWYSTLGPRPPASP</sequence>
<gene>
    <name evidence="9" type="ORF">V5E97_21505</name>
</gene>
<name>A0AAU7C6U7_9BACT</name>
<evidence type="ECO:0000256" key="1">
    <source>
        <dbReference type="ARBA" id="ARBA00012513"/>
    </source>
</evidence>
<feature type="domain" description="Protein kinase" evidence="8">
    <location>
        <begin position="113"/>
        <end position="375"/>
    </location>
</feature>
<organism evidence="9">
    <name type="scientific">Singulisphaera sp. Ch08</name>
    <dbReference type="NCBI Taxonomy" id="3120278"/>
    <lineage>
        <taxon>Bacteria</taxon>
        <taxon>Pseudomonadati</taxon>
        <taxon>Planctomycetota</taxon>
        <taxon>Planctomycetia</taxon>
        <taxon>Isosphaerales</taxon>
        <taxon>Isosphaeraceae</taxon>
        <taxon>Singulisphaera</taxon>
    </lineage>
</organism>
<dbReference type="InterPro" id="IPR000719">
    <property type="entry name" value="Prot_kinase_dom"/>
</dbReference>
<dbReference type="PANTHER" id="PTHR43289">
    <property type="entry name" value="MITOGEN-ACTIVATED PROTEIN KINASE KINASE KINASE 20-RELATED"/>
    <property type="match status" value="1"/>
</dbReference>
<evidence type="ECO:0000256" key="4">
    <source>
        <dbReference type="ARBA" id="ARBA00022741"/>
    </source>
</evidence>
<dbReference type="EC" id="2.7.11.1" evidence="1"/>
<dbReference type="PANTHER" id="PTHR43289:SF6">
    <property type="entry name" value="SERINE_THREONINE-PROTEIN KINASE NEKL-3"/>
    <property type="match status" value="1"/>
</dbReference>
<dbReference type="Gene3D" id="1.10.510.10">
    <property type="entry name" value="Transferase(Phosphotransferase) domain 1"/>
    <property type="match status" value="1"/>
</dbReference>
<keyword evidence="2" id="KW-0723">Serine/threonine-protein kinase</keyword>
<dbReference type="PROSITE" id="PS00108">
    <property type="entry name" value="PROTEIN_KINASE_ST"/>
    <property type="match status" value="1"/>
</dbReference>
<evidence type="ECO:0000256" key="5">
    <source>
        <dbReference type="ARBA" id="ARBA00022777"/>
    </source>
</evidence>
<proteinExistence type="predicted"/>
<keyword evidence="7" id="KW-0472">Membrane</keyword>